<accession>A0ABC9X249</accession>
<sequence length="79" mass="8695">MPTGREAAARQGARQFTHVTESPAAQLAVGAVRCAQYRERKQAALKKIVAELSEQPADCVLKADMSPVWMKGHIKRDSF</sequence>
<protein>
    <submittedName>
        <fullName evidence="1">Uncharacterized protein</fullName>
    </submittedName>
</protein>
<organism evidence="1 2">
    <name type="scientific">Grus japonensis</name>
    <name type="common">Japanese crane</name>
    <name type="synonym">Red-crowned crane</name>
    <dbReference type="NCBI Taxonomy" id="30415"/>
    <lineage>
        <taxon>Eukaryota</taxon>
        <taxon>Metazoa</taxon>
        <taxon>Chordata</taxon>
        <taxon>Craniata</taxon>
        <taxon>Vertebrata</taxon>
        <taxon>Euteleostomi</taxon>
        <taxon>Archelosauria</taxon>
        <taxon>Archosauria</taxon>
        <taxon>Dinosauria</taxon>
        <taxon>Saurischia</taxon>
        <taxon>Theropoda</taxon>
        <taxon>Coelurosauria</taxon>
        <taxon>Aves</taxon>
        <taxon>Neognathae</taxon>
        <taxon>Neoaves</taxon>
        <taxon>Gruiformes</taxon>
        <taxon>Gruidae</taxon>
        <taxon>Grus</taxon>
    </lineage>
</organism>
<evidence type="ECO:0000313" key="1">
    <source>
        <dbReference type="EMBL" id="GAB0191656.1"/>
    </source>
</evidence>
<dbReference type="AlphaFoldDB" id="A0ABC9X249"/>
<proteinExistence type="predicted"/>
<gene>
    <name evidence="1" type="ORF">GRJ2_001630900</name>
</gene>
<reference evidence="1 2" key="1">
    <citation type="submission" date="2024-06" db="EMBL/GenBank/DDBJ databases">
        <title>The draft genome of Grus japonensis, version 3.</title>
        <authorList>
            <person name="Nabeshima K."/>
            <person name="Suzuki S."/>
            <person name="Onuma M."/>
        </authorList>
    </citation>
    <scope>NUCLEOTIDE SEQUENCE [LARGE SCALE GENOMIC DNA]</scope>
    <source>
        <strain evidence="1 2">451A</strain>
    </source>
</reference>
<dbReference type="Proteomes" id="UP001623348">
    <property type="component" value="Unassembled WGS sequence"/>
</dbReference>
<keyword evidence="2" id="KW-1185">Reference proteome</keyword>
<comment type="caution">
    <text evidence="1">The sequence shown here is derived from an EMBL/GenBank/DDBJ whole genome shotgun (WGS) entry which is preliminary data.</text>
</comment>
<dbReference type="EMBL" id="BAAFJT010000006">
    <property type="protein sequence ID" value="GAB0191656.1"/>
    <property type="molecule type" value="Genomic_DNA"/>
</dbReference>
<evidence type="ECO:0000313" key="2">
    <source>
        <dbReference type="Proteomes" id="UP001623348"/>
    </source>
</evidence>
<name>A0ABC9X249_GRUJA</name>